<reference evidence="1 2" key="1">
    <citation type="submission" date="2023-03" db="EMBL/GenBank/DDBJ databases">
        <title>High recombination rates correlate with genetic variation in Cardiocondyla obscurior ants.</title>
        <authorList>
            <person name="Errbii M."/>
        </authorList>
    </citation>
    <scope>NUCLEOTIDE SEQUENCE [LARGE SCALE GENOMIC DNA]</scope>
    <source>
        <strain evidence="1">Alpha-2009</strain>
        <tissue evidence="1">Whole body</tissue>
    </source>
</reference>
<name>A0AAW2GK78_9HYME</name>
<dbReference type="AlphaFoldDB" id="A0AAW2GK78"/>
<accession>A0AAW2GK78</accession>
<organism evidence="1 2">
    <name type="scientific">Cardiocondyla obscurior</name>
    <dbReference type="NCBI Taxonomy" id="286306"/>
    <lineage>
        <taxon>Eukaryota</taxon>
        <taxon>Metazoa</taxon>
        <taxon>Ecdysozoa</taxon>
        <taxon>Arthropoda</taxon>
        <taxon>Hexapoda</taxon>
        <taxon>Insecta</taxon>
        <taxon>Pterygota</taxon>
        <taxon>Neoptera</taxon>
        <taxon>Endopterygota</taxon>
        <taxon>Hymenoptera</taxon>
        <taxon>Apocrita</taxon>
        <taxon>Aculeata</taxon>
        <taxon>Formicoidea</taxon>
        <taxon>Formicidae</taxon>
        <taxon>Myrmicinae</taxon>
        <taxon>Cardiocondyla</taxon>
    </lineage>
</organism>
<evidence type="ECO:0000313" key="2">
    <source>
        <dbReference type="Proteomes" id="UP001430953"/>
    </source>
</evidence>
<dbReference type="EMBL" id="JADYXP020000003">
    <property type="protein sequence ID" value="KAL0127973.1"/>
    <property type="molecule type" value="Genomic_DNA"/>
</dbReference>
<sequence length="110" mass="12597">MRCARKILRFAQRYVIVVYLNKKTTWEPKFLRKQCIFGLCFIVYVLDSATRLRYSSLINGPACTSQASSSAYHNNIVSRTRTTNILIKFTTSAQNTTIRANHSLDKASEN</sequence>
<gene>
    <name evidence="1" type="ORF">PUN28_003315</name>
</gene>
<dbReference type="Proteomes" id="UP001430953">
    <property type="component" value="Unassembled WGS sequence"/>
</dbReference>
<keyword evidence="2" id="KW-1185">Reference proteome</keyword>
<proteinExistence type="predicted"/>
<comment type="caution">
    <text evidence="1">The sequence shown here is derived from an EMBL/GenBank/DDBJ whole genome shotgun (WGS) entry which is preliminary data.</text>
</comment>
<evidence type="ECO:0000313" key="1">
    <source>
        <dbReference type="EMBL" id="KAL0127973.1"/>
    </source>
</evidence>
<protein>
    <submittedName>
        <fullName evidence="1">Uncharacterized protein</fullName>
    </submittedName>
</protein>